<proteinExistence type="predicted"/>
<organism evidence="1 2">
    <name type="scientific">Teladorsagia circumcincta</name>
    <name type="common">Brown stomach worm</name>
    <name type="synonym">Ostertagia circumcincta</name>
    <dbReference type="NCBI Taxonomy" id="45464"/>
    <lineage>
        <taxon>Eukaryota</taxon>
        <taxon>Metazoa</taxon>
        <taxon>Ecdysozoa</taxon>
        <taxon>Nematoda</taxon>
        <taxon>Chromadorea</taxon>
        <taxon>Rhabditida</taxon>
        <taxon>Rhabditina</taxon>
        <taxon>Rhabditomorpha</taxon>
        <taxon>Strongyloidea</taxon>
        <taxon>Trichostrongylidae</taxon>
        <taxon>Teladorsagia</taxon>
    </lineage>
</organism>
<protein>
    <submittedName>
        <fullName evidence="1">Uncharacterized protein</fullName>
    </submittedName>
</protein>
<dbReference type="AlphaFoldDB" id="A0A2G9TG26"/>
<dbReference type="EMBL" id="KZ372044">
    <property type="protein sequence ID" value="PIO56905.1"/>
    <property type="molecule type" value="Genomic_DNA"/>
</dbReference>
<name>A0A2G9TG26_TELCI</name>
<dbReference type="Proteomes" id="UP000230423">
    <property type="component" value="Unassembled WGS sequence"/>
</dbReference>
<accession>A0A2G9TG26</accession>
<gene>
    <name evidence="1" type="ORF">TELCIR_21694</name>
</gene>
<reference evidence="1 2" key="1">
    <citation type="submission" date="2015-09" db="EMBL/GenBank/DDBJ databases">
        <title>Draft genome of the parasitic nematode Teladorsagia circumcincta isolate WARC Sus (inbred).</title>
        <authorList>
            <person name="Mitreva M."/>
        </authorList>
    </citation>
    <scope>NUCLEOTIDE SEQUENCE [LARGE SCALE GENOMIC DNA]</scope>
    <source>
        <strain evidence="1 2">S</strain>
    </source>
</reference>
<evidence type="ECO:0000313" key="2">
    <source>
        <dbReference type="Proteomes" id="UP000230423"/>
    </source>
</evidence>
<evidence type="ECO:0000313" key="1">
    <source>
        <dbReference type="EMBL" id="PIO56905.1"/>
    </source>
</evidence>
<keyword evidence="2" id="KW-1185">Reference proteome</keyword>
<sequence length="134" mass="15414">MYTVAECSLKKPANHLIEAIATTYKQPFAEHSKHSRIARIVYNNDAQRAQQIPMDAQVLSGEPLAEYLEKNQDLFEVAVNLLNLKPHIELNPATKYKNMVMDLEFVDHKHNAAVLDESDNGDDIPERLMRFLFY</sequence>